<comment type="caution">
    <text evidence="2">The sequence shown here is derived from an EMBL/GenBank/DDBJ whole genome shotgun (WGS) entry which is preliminary data.</text>
</comment>
<dbReference type="Proteomes" id="UP001252270">
    <property type="component" value="Unassembled WGS sequence"/>
</dbReference>
<gene>
    <name evidence="2" type="ORF">QC820_04385</name>
</gene>
<keyword evidence="3" id="KW-1185">Reference proteome</keyword>
<evidence type="ECO:0000313" key="2">
    <source>
        <dbReference type="EMBL" id="MDR5892044.1"/>
    </source>
</evidence>
<dbReference type="EMBL" id="JARWAL010000003">
    <property type="protein sequence ID" value="MDR5892044.1"/>
    <property type="molecule type" value="Genomic_DNA"/>
</dbReference>
<sequence>MRHLAVAAGVAVAALGGAALATPALLDSAWLQARLSAQEGLTVRWEDSRPGWGSLAVTSLAIERDDPTLPLALEVDSARLELGLLDLLRGRLMVRSLEASGLERLEVAGHRLGGEGRLTLDGLSLTRDDVGVGRLTLALEKADISRDGLALVEEISLTADLTATPFDPAVHPGQAALRFVSGELALGARADAWDLFTPYLAELGWLGLAGRGSLAGALTLQEGELAPGSRLTLDAPALAVTLDETVLLAESGEGGAAAWALPDAAYRLQGQGRVALEVDAEASLAVTLSDLAMHQGDSLAPLLTGRHFRLAAPLPTDLAAPLAPPTTAELRWADATLPDIAALGRFLPPGGDLALEGGSATLDGTLRYREGRLDGAFRLAGDGVALRLQEQALRGDMRLDLALGLLDPDARRLDLSGSRLRLDAVSSEEAEPLSLDLRLQEARLASRVPLAALRDHPHPPLDGELALSGRLDRLGFLDPFLARLFEGRGVTLSGGGDLEARARLRDGALDAGSRLDVASDALGVGLPYLAAEGHGHFSAEWRDRPGRPLHLAARLEAASLTRHRDGARLLQGASLDLEAQGALPESDDTSLPLSADIAWRDARLPDVAVLAPYLPPGAPFALHGGSAASAGRLTLHDERLGGRLTLTGQRIAGRLLDESVSGELHLELVLRDAAPDGSRLDVSGSRLSLAAAARGASDEQQLGTLLVAREARFSDLDVPARRRGRLVLEGMVDRLGFLDPFLPEAHGVTLRGRGRLEADLRLSGDRLLPESRLRLDADDLAVGFLDYRAEGRGELRAGIDGSAATPGARLTLTLPRFALRREAVGRGEAEAQRTWLAGRHLRLETRTPRFSLNPAELAIDDVTTRVSLPIVEVPDLGLYAAYLPEEAGIILEGGSVSLEAELELLGRRARGDLLLQAFNTELALADQRLSGDLRLEARLRDGDLEARRFDASGSLLRLDNITRRDADGQGEAGWWARLALEEGRLTWAEPLAVDARIGLAMRDSGLLARLFLAGAREREWLGRLLTVREVQGEARLGMNDHGIRLSQARLDGGPLTLLADLHFHSERLDGSLYARLGRLAVGVELEEGERTLRFWQPRRWYEDGAEGEPPALEETTPEAFREALPTP</sequence>
<accession>A0ABU1GJA2</accession>
<evidence type="ECO:0000313" key="3">
    <source>
        <dbReference type="Proteomes" id="UP001252270"/>
    </source>
</evidence>
<feature type="compositionally biased region" description="Low complexity" evidence="1">
    <location>
        <begin position="1107"/>
        <end position="1118"/>
    </location>
</feature>
<dbReference type="RefSeq" id="WP_309635925.1">
    <property type="nucleotide sequence ID" value="NZ_JARWAL010000003.1"/>
</dbReference>
<evidence type="ECO:0008006" key="4">
    <source>
        <dbReference type="Google" id="ProtNLM"/>
    </source>
</evidence>
<protein>
    <recommendedName>
        <fullName evidence="4">Translocation/assembly module TamB</fullName>
    </recommendedName>
</protein>
<reference evidence="2 3" key="1">
    <citation type="submission" date="2023-04" db="EMBL/GenBank/DDBJ databases">
        <title>A long-awaited taxogenomic arrangement of the family Halomonadaceae.</title>
        <authorList>
            <person name="De La Haba R."/>
            <person name="Chuvochina M."/>
            <person name="Wittouck S."/>
            <person name="Arahal D.R."/>
            <person name="Sanchez-Porro C."/>
            <person name="Hugenholtz P."/>
            <person name="Ventosa A."/>
        </authorList>
    </citation>
    <scope>NUCLEOTIDE SEQUENCE [LARGE SCALE GENOMIC DNA]</scope>
    <source>
        <strain evidence="2 3">DSM 17332</strain>
    </source>
</reference>
<evidence type="ECO:0000256" key="1">
    <source>
        <dbReference type="SAM" id="MobiDB-lite"/>
    </source>
</evidence>
<organism evidence="2 3">
    <name type="scientific">Halomonas mongoliensis</name>
    <dbReference type="NCBI Taxonomy" id="321265"/>
    <lineage>
        <taxon>Bacteria</taxon>
        <taxon>Pseudomonadati</taxon>
        <taxon>Pseudomonadota</taxon>
        <taxon>Gammaproteobacteria</taxon>
        <taxon>Oceanospirillales</taxon>
        <taxon>Halomonadaceae</taxon>
        <taxon>Halomonas</taxon>
    </lineage>
</organism>
<name>A0ABU1GJA2_9GAMM</name>
<feature type="region of interest" description="Disordered" evidence="1">
    <location>
        <begin position="1104"/>
        <end position="1127"/>
    </location>
</feature>
<proteinExistence type="predicted"/>